<dbReference type="Pfam" id="PF00881">
    <property type="entry name" value="Nitroreductase"/>
    <property type="match status" value="1"/>
</dbReference>
<evidence type="ECO:0000256" key="1">
    <source>
        <dbReference type="ARBA" id="ARBA00007118"/>
    </source>
</evidence>
<gene>
    <name evidence="4" type="ordered locus">Amico_0362</name>
</gene>
<feature type="domain" description="Nitroreductase" evidence="3">
    <location>
        <begin position="18"/>
        <end position="160"/>
    </location>
</feature>
<evidence type="ECO:0000313" key="4">
    <source>
        <dbReference type="EMBL" id="ADE56505.1"/>
    </source>
</evidence>
<evidence type="ECO:0000313" key="5">
    <source>
        <dbReference type="Proteomes" id="UP000002366"/>
    </source>
</evidence>
<dbReference type="STRING" id="572547.Amico_0362"/>
<dbReference type="PANTHER" id="PTHR43673">
    <property type="entry name" value="NAD(P)H NITROREDUCTASE YDGI-RELATED"/>
    <property type="match status" value="1"/>
</dbReference>
<dbReference type="SUPFAM" id="SSF55469">
    <property type="entry name" value="FMN-dependent nitroreductase-like"/>
    <property type="match status" value="1"/>
</dbReference>
<dbReference type="CDD" id="cd02138">
    <property type="entry name" value="TdsD-like"/>
    <property type="match status" value="1"/>
</dbReference>
<dbReference type="KEGG" id="aco:Amico_0362"/>
<dbReference type="Gene3D" id="3.40.109.10">
    <property type="entry name" value="NADH Oxidase"/>
    <property type="match status" value="1"/>
</dbReference>
<dbReference type="InterPro" id="IPR000415">
    <property type="entry name" value="Nitroreductase-like"/>
</dbReference>
<evidence type="ECO:0000259" key="3">
    <source>
        <dbReference type="Pfam" id="PF00881"/>
    </source>
</evidence>
<comment type="similarity">
    <text evidence="1">Belongs to the nitroreductase family.</text>
</comment>
<organism evidence="4 5">
    <name type="scientific">Aminobacterium colombiense (strain DSM 12261 / ALA-1)</name>
    <dbReference type="NCBI Taxonomy" id="572547"/>
    <lineage>
        <taxon>Bacteria</taxon>
        <taxon>Thermotogati</taxon>
        <taxon>Synergistota</taxon>
        <taxon>Synergistia</taxon>
        <taxon>Synergistales</taxon>
        <taxon>Aminobacteriaceae</taxon>
        <taxon>Aminobacterium</taxon>
    </lineage>
</organism>
<keyword evidence="5" id="KW-1185">Reference proteome</keyword>
<dbReference type="Proteomes" id="UP000002366">
    <property type="component" value="Chromosome"/>
</dbReference>
<keyword evidence="2" id="KW-0560">Oxidoreductase</keyword>
<name>D5ED73_AMICL</name>
<sequence length="199" mass="22967">MMEKRAKTEYPIHELLCSRWSPRAFTKQIPSKDQLLSLFEAARWAPSCYNDQPWFFIIATKENIKEFEVMLSCLVEQNQVWAQHVPVLVIGIARTVFALNGKINHYAFHDLGMAIQNMALQATAMGLAVHPMAGFSKSCIRKTYNIPEEYDPMTAIAIGYPGTPDELPELLKQEELEPRERKRVREFVFTRAWGKKFTD</sequence>
<dbReference type="eggNOG" id="COG0778">
    <property type="taxonomic scope" value="Bacteria"/>
</dbReference>
<dbReference type="AlphaFoldDB" id="D5ED73"/>
<accession>D5ED73</accession>
<reference evidence="4 5" key="1">
    <citation type="journal article" date="2010" name="Stand. Genomic Sci.">
        <title>Complete genome sequence of Aminobacterium colombiense type strain (ALA-1).</title>
        <authorList>
            <person name="Chertkov O."/>
            <person name="Sikorski J."/>
            <person name="Brambilla E."/>
            <person name="Lapidus A."/>
            <person name="Copeland A."/>
            <person name="Glavina Del Rio T."/>
            <person name="Nolan M."/>
            <person name="Lucas S."/>
            <person name="Tice H."/>
            <person name="Cheng J.F."/>
            <person name="Han C."/>
            <person name="Detter J.C."/>
            <person name="Bruce D."/>
            <person name="Tapia R."/>
            <person name="Goodwin L."/>
            <person name="Pitluck S."/>
            <person name="Liolios K."/>
            <person name="Ivanova N."/>
            <person name="Mavromatis K."/>
            <person name="Ovchinnikova G."/>
            <person name="Pati A."/>
            <person name="Chen A."/>
            <person name="Palaniappan K."/>
            <person name="Land M."/>
            <person name="Hauser L."/>
            <person name="Chang Y.J."/>
            <person name="Jeffries C.D."/>
            <person name="Spring S."/>
            <person name="Rohde M."/>
            <person name="Goker M."/>
            <person name="Bristow J."/>
            <person name="Eisen J.A."/>
            <person name="Markowitz V."/>
            <person name="Hugenholtz P."/>
            <person name="Kyrpides N.C."/>
            <person name="Klenk H.P."/>
        </authorList>
    </citation>
    <scope>NUCLEOTIDE SEQUENCE [LARGE SCALE GENOMIC DNA]</scope>
    <source>
        <strain evidence="5">DSM 12261 / ALA-1</strain>
    </source>
</reference>
<evidence type="ECO:0000256" key="2">
    <source>
        <dbReference type="ARBA" id="ARBA00023002"/>
    </source>
</evidence>
<proteinExistence type="inferred from homology"/>
<dbReference type="InterPro" id="IPR029479">
    <property type="entry name" value="Nitroreductase"/>
</dbReference>
<dbReference type="PANTHER" id="PTHR43673:SF10">
    <property type="entry name" value="NADH DEHYDROGENASE_NAD(P)H NITROREDUCTASE XCC3605-RELATED"/>
    <property type="match status" value="1"/>
</dbReference>
<dbReference type="GO" id="GO:0016491">
    <property type="term" value="F:oxidoreductase activity"/>
    <property type="evidence" value="ECO:0007669"/>
    <property type="project" value="UniProtKB-KW"/>
</dbReference>
<protein>
    <submittedName>
        <fullName evidence="4">Nitroreductase</fullName>
    </submittedName>
</protein>
<dbReference type="EMBL" id="CP001997">
    <property type="protein sequence ID" value="ADE56505.1"/>
    <property type="molecule type" value="Genomic_DNA"/>
</dbReference>
<dbReference type="HOGENOM" id="CLU_070764_6_0_0"/>